<name>A0A3M4VWB1_PSECI</name>
<comment type="caution">
    <text evidence="1">The sequence shown here is derived from an EMBL/GenBank/DDBJ whole genome shotgun (WGS) entry which is preliminary data.</text>
</comment>
<evidence type="ECO:0000313" key="1">
    <source>
        <dbReference type="EMBL" id="RMR55973.1"/>
    </source>
</evidence>
<gene>
    <name evidence="1" type="ORF">ALP84_01806</name>
</gene>
<accession>A0A3M4VWB1</accession>
<dbReference type="EMBL" id="RBRY01000101">
    <property type="protein sequence ID" value="RMR55973.1"/>
    <property type="molecule type" value="Genomic_DNA"/>
</dbReference>
<organism evidence="1 2">
    <name type="scientific">Pseudomonas cichorii</name>
    <dbReference type="NCBI Taxonomy" id="36746"/>
    <lineage>
        <taxon>Bacteria</taxon>
        <taxon>Pseudomonadati</taxon>
        <taxon>Pseudomonadota</taxon>
        <taxon>Gammaproteobacteria</taxon>
        <taxon>Pseudomonadales</taxon>
        <taxon>Pseudomonadaceae</taxon>
        <taxon>Pseudomonas</taxon>
    </lineage>
</organism>
<evidence type="ECO:0000313" key="2">
    <source>
        <dbReference type="Proteomes" id="UP000278332"/>
    </source>
</evidence>
<dbReference type="Proteomes" id="UP000278332">
    <property type="component" value="Unassembled WGS sequence"/>
</dbReference>
<dbReference type="AlphaFoldDB" id="A0A3M4VWB1"/>
<reference evidence="1 2" key="1">
    <citation type="submission" date="2018-08" db="EMBL/GenBank/DDBJ databases">
        <title>Recombination of ecologically and evolutionarily significant loci maintains genetic cohesion in the Pseudomonas syringae species complex.</title>
        <authorList>
            <person name="Dillon M."/>
            <person name="Thakur S."/>
            <person name="Almeida R.N.D."/>
            <person name="Weir B.S."/>
            <person name="Guttman D.S."/>
        </authorList>
    </citation>
    <scope>NUCLEOTIDE SEQUENCE [LARGE SCALE GENOMIC DNA]</scope>
    <source>
        <strain evidence="1 2">ICMP 6917</strain>
    </source>
</reference>
<proteinExistence type="predicted"/>
<protein>
    <submittedName>
        <fullName evidence="1">Uncharacterized protein</fullName>
    </submittedName>
</protein>
<sequence length="331" mass="37286">MNMMGLSDYVRLVSGKGALHKINNKEVIMNKRWNWFYPAFLCGCLWAFSGHALAQAQGAFQLPVSTAGQEQQVQEIDGEAFTVLSDRIHQIEQTLQSDTSVDRYSFTAIRGQDVLLATPGLSVLNRVWKVEYQVDGGEWTLKKYNGPEAFRGLTPGARVNIRVMASDGARFDKAGYRIVFGSYPHMRYDLHDEEGLLKIPYGLTDPPFLATQAFTKALLEGTFTDSKAYPLEGGVMNFELEPHRGLKKITKIFTSDATGRISELMEFDRCESGKYAGNFVHKHNGRNTWSTQYLVGKYSAVNVLLGSMADKTHEYDFGHICKRTLINWSRN</sequence>